<protein>
    <submittedName>
        <fullName evidence="1">Aminodeoxychorismate lyase</fullName>
    </submittedName>
</protein>
<dbReference type="EMBL" id="LR134162">
    <property type="protein sequence ID" value="VEB07385.1"/>
    <property type="molecule type" value="Genomic_DNA"/>
</dbReference>
<accession>A0A447S5N3</accession>
<dbReference type="GO" id="GO:0016829">
    <property type="term" value="F:lyase activity"/>
    <property type="evidence" value="ECO:0007669"/>
    <property type="project" value="UniProtKB-KW"/>
</dbReference>
<sequence length="74" mass="8334">MKNYIIPFNDWLTLSEEMQRLARPHAQGVLKVTLTRGVGGKGIQLRQAACRPLAFSASFHTRRIMRAGGRRALL</sequence>
<dbReference type="Gene3D" id="3.30.470.10">
    <property type="match status" value="1"/>
</dbReference>
<dbReference type="AlphaFoldDB" id="A0A447S5N3"/>
<gene>
    <name evidence="1" type="ORF">NCTC13635_06744</name>
</gene>
<evidence type="ECO:0000313" key="1">
    <source>
        <dbReference type="EMBL" id="VEB07385.1"/>
    </source>
</evidence>
<organism evidence="1 2">
    <name type="scientific">Klebsiella pneumoniae</name>
    <dbReference type="NCBI Taxonomy" id="573"/>
    <lineage>
        <taxon>Bacteria</taxon>
        <taxon>Pseudomonadati</taxon>
        <taxon>Pseudomonadota</taxon>
        <taxon>Gammaproteobacteria</taxon>
        <taxon>Enterobacterales</taxon>
        <taxon>Enterobacteriaceae</taxon>
        <taxon>Klebsiella/Raoultella group</taxon>
        <taxon>Klebsiella</taxon>
        <taxon>Klebsiella pneumoniae complex</taxon>
    </lineage>
</organism>
<evidence type="ECO:0000313" key="2">
    <source>
        <dbReference type="Proteomes" id="UP000282433"/>
    </source>
</evidence>
<dbReference type="Proteomes" id="UP000282433">
    <property type="component" value="Chromosome"/>
</dbReference>
<keyword evidence="1" id="KW-0456">Lyase</keyword>
<name>A0A447S5N3_KLEPN</name>
<reference evidence="1 2" key="1">
    <citation type="submission" date="2018-12" db="EMBL/GenBank/DDBJ databases">
        <authorList>
            <consortium name="Pathogen Informatics"/>
        </authorList>
    </citation>
    <scope>NUCLEOTIDE SEQUENCE [LARGE SCALE GENOMIC DNA]</scope>
    <source>
        <strain evidence="1 2">NCTC13635</strain>
    </source>
</reference>
<proteinExistence type="predicted"/>
<dbReference type="InterPro" id="IPR043131">
    <property type="entry name" value="BCAT-like_N"/>
</dbReference>